<keyword evidence="2" id="KW-0697">Rotamase</keyword>
<feature type="signal peptide" evidence="3">
    <location>
        <begin position="1"/>
        <end position="25"/>
    </location>
</feature>
<comment type="similarity">
    <text evidence="1">Belongs to the PpiC/parvulin rotamase family.</text>
</comment>
<dbReference type="Pfam" id="PF00639">
    <property type="entry name" value="Rotamase"/>
    <property type="match status" value="1"/>
</dbReference>
<dbReference type="SUPFAM" id="SSF54534">
    <property type="entry name" value="FKBP-like"/>
    <property type="match status" value="1"/>
</dbReference>
<name>A0A923JPQ2_9PSED</name>
<dbReference type="SUPFAM" id="SSF109998">
    <property type="entry name" value="Triger factor/SurA peptide-binding domain-like"/>
    <property type="match status" value="1"/>
</dbReference>
<dbReference type="InterPro" id="IPR046357">
    <property type="entry name" value="PPIase_dom_sf"/>
</dbReference>
<sequence length="321" mass="34643">MSRFSKRVGASLVILVAGGIAVAVALDPGDSPHASVPATQPVAARGQGETAPAVASLGELQLSSAELNGVLGSLAPPVREQLRANRGALESWIRTRLAEKALLQQADAQGWQERPEIQQMTRAATEQILLRTYLQSISQVPAEYPDEQALQQAYDAAKGQLQSPALYRVSQIFIALEPGANEESVRKKATELARRAQAPNADFAALAREFSDDQATAQRGGDSGLQPLQQYVPQMRQVLARQRVGSVSDALRSEAGFHVLKLTDMQPARPASLDEVRGQLREALRNQRQEQVARAYLEGLVSKATLSIDGAQLNEALESVR</sequence>
<proteinExistence type="inferred from homology"/>
<evidence type="ECO:0000256" key="3">
    <source>
        <dbReference type="SAM" id="SignalP"/>
    </source>
</evidence>
<reference evidence="5" key="2">
    <citation type="submission" date="2020-07" db="EMBL/GenBank/DDBJ databases">
        <authorList>
            <person name="Lood C."/>
            <person name="Girard L."/>
        </authorList>
    </citation>
    <scope>NUCLEOTIDE SEQUENCE</scope>
    <source>
        <strain evidence="5">SWRI102</strain>
    </source>
</reference>
<comment type="caution">
    <text evidence="5">The sequence shown here is derived from an EMBL/GenBank/DDBJ whole genome shotgun (WGS) entry which is preliminary data.</text>
</comment>
<dbReference type="EMBL" id="JABWQX010000001">
    <property type="protein sequence ID" value="MBC3394754.1"/>
    <property type="molecule type" value="Genomic_DNA"/>
</dbReference>
<gene>
    <name evidence="6" type="ORF">HU742_013765</name>
    <name evidence="5" type="ORF">HU742_06020</name>
</gene>
<protein>
    <submittedName>
        <fullName evidence="5">Peptidylprolyl isomerase</fullName>
    </submittedName>
</protein>
<dbReference type="EMBL" id="JABWQX020000001">
    <property type="protein sequence ID" value="MBV4552209.1"/>
    <property type="molecule type" value="Genomic_DNA"/>
</dbReference>
<keyword evidence="7" id="KW-1185">Reference proteome</keyword>
<dbReference type="Gene3D" id="3.10.50.40">
    <property type="match status" value="1"/>
</dbReference>
<keyword evidence="3" id="KW-0732">Signal</keyword>
<evidence type="ECO:0000256" key="2">
    <source>
        <dbReference type="PROSITE-ProRule" id="PRU00278"/>
    </source>
</evidence>
<feature type="chain" id="PRO_5044696802" evidence="3">
    <location>
        <begin position="26"/>
        <end position="321"/>
    </location>
</feature>
<dbReference type="RefSeq" id="WP_186642831.1">
    <property type="nucleotide sequence ID" value="NZ_JABWQX020000001.1"/>
</dbReference>
<evidence type="ECO:0000313" key="6">
    <source>
        <dbReference type="EMBL" id="MBV4552209.1"/>
    </source>
</evidence>
<evidence type="ECO:0000256" key="1">
    <source>
        <dbReference type="ARBA" id="ARBA00007656"/>
    </source>
</evidence>
<reference evidence="6" key="3">
    <citation type="submission" date="2021-06" db="EMBL/GenBank/DDBJ databases">
        <title>Updating the genus Pseudomonas: Description of 43 new species and partition of the Pseudomonas putida group.</title>
        <authorList>
            <person name="Girard L."/>
            <person name="Lood C."/>
            <person name="Vandamme P."/>
            <person name="Rokni-Zadeh H."/>
            <person name="Van Noort V."/>
            <person name="Hofte M."/>
            <person name="Lavigne R."/>
            <person name="De Mot R."/>
        </authorList>
    </citation>
    <scope>NUCLEOTIDE SEQUENCE</scope>
    <source>
        <strain evidence="6">SWRI102</strain>
    </source>
</reference>
<dbReference type="PROSITE" id="PS50198">
    <property type="entry name" value="PPIC_PPIASE_2"/>
    <property type="match status" value="1"/>
</dbReference>
<dbReference type="InterPro" id="IPR050245">
    <property type="entry name" value="PrsA_foldase"/>
</dbReference>
<dbReference type="Proteomes" id="UP000659438">
    <property type="component" value="Unassembled WGS sequence"/>
</dbReference>
<dbReference type="InterPro" id="IPR027304">
    <property type="entry name" value="Trigger_fact/SurA_dom_sf"/>
</dbReference>
<keyword evidence="2 5" id="KW-0413">Isomerase</keyword>
<dbReference type="GO" id="GO:0003755">
    <property type="term" value="F:peptidyl-prolyl cis-trans isomerase activity"/>
    <property type="evidence" value="ECO:0007669"/>
    <property type="project" value="UniProtKB-KW"/>
</dbReference>
<reference evidence="5 7" key="1">
    <citation type="journal article" date="2020" name="Microorganisms">
        <title>Reliable Identification of Environmental Pseudomonas Isolates Using the rpoD Gene.</title>
        <authorList>
            <consortium name="The Broad Institute Genome Sequencing Platform"/>
            <person name="Girard L."/>
            <person name="Lood C."/>
            <person name="Rokni-Zadeh H."/>
            <person name="van Noort V."/>
            <person name="Lavigne R."/>
            <person name="De Mot R."/>
        </authorList>
    </citation>
    <scope>NUCLEOTIDE SEQUENCE</scope>
    <source>
        <strain evidence="5 7">SWRI102</strain>
    </source>
</reference>
<organism evidence="5">
    <name type="scientific">Pseudomonas marvdashtae</name>
    <dbReference type="NCBI Taxonomy" id="2745500"/>
    <lineage>
        <taxon>Bacteria</taxon>
        <taxon>Pseudomonadati</taxon>
        <taxon>Pseudomonadota</taxon>
        <taxon>Gammaproteobacteria</taxon>
        <taxon>Pseudomonadales</taxon>
        <taxon>Pseudomonadaceae</taxon>
        <taxon>Pseudomonas</taxon>
    </lineage>
</organism>
<dbReference type="PANTHER" id="PTHR47245">
    <property type="entry name" value="PEPTIDYLPROLYL ISOMERASE"/>
    <property type="match status" value="1"/>
</dbReference>
<accession>A0A923JPQ2</accession>
<dbReference type="InterPro" id="IPR000297">
    <property type="entry name" value="PPIase_PpiC"/>
</dbReference>
<evidence type="ECO:0000259" key="4">
    <source>
        <dbReference type="PROSITE" id="PS50198"/>
    </source>
</evidence>
<evidence type="ECO:0000313" key="7">
    <source>
        <dbReference type="Proteomes" id="UP000659438"/>
    </source>
</evidence>
<dbReference type="PANTHER" id="PTHR47245:SF3">
    <property type="entry name" value="PEPTIDYL-PROLYL CIS-TRANS ISOMERASE, PPIC-TYPE-RELATED"/>
    <property type="match status" value="1"/>
</dbReference>
<evidence type="ECO:0000313" key="5">
    <source>
        <dbReference type="EMBL" id="MBC3394754.1"/>
    </source>
</evidence>
<feature type="domain" description="PpiC" evidence="4">
    <location>
        <begin position="164"/>
        <end position="264"/>
    </location>
</feature>
<dbReference type="AlphaFoldDB" id="A0A923JPQ2"/>